<sequence>MNLYQGIMAAKDYIEEFSHLKEAICMTDSEACYLFQKKLAPELKNFLSHHVLSYVTKVTASRPRAGIEPAPSHQAGLAGRGDLPSPGFLLF</sequence>
<dbReference type="EMBL" id="QTSX02000102">
    <property type="protein sequence ID" value="KAJ9088624.1"/>
    <property type="molecule type" value="Genomic_DNA"/>
</dbReference>
<evidence type="ECO:0000313" key="2">
    <source>
        <dbReference type="Proteomes" id="UP001165960"/>
    </source>
</evidence>
<keyword evidence="2" id="KW-1185">Reference proteome</keyword>
<evidence type="ECO:0000313" key="1">
    <source>
        <dbReference type="EMBL" id="KAJ9088624.1"/>
    </source>
</evidence>
<accession>A0ACC2UNV5</accession>
<protein>
    <submittedName>
        <fullName evidence="1">Uncharacterized protein</fullName>
    </submittedName>
</protein>
<organism evidence="1 2">
    <name type="scientific">Entomophthora muscae</name>
    <dbReference type="NCBI Taxonomy" id="34485"/>
    <lineage>
        <taxon>Eukaryota</taxon>
        <taxon>Fungi</taxon>
        <taxon>Fungi incertae sedis</taxon>
        <taxon>Zoopagomycota</taxon>
        <taxon>Entomophthoromycotina</taxon>
        <taxon>Entomophthoromycetes</taxon>
        <taxon>Entomophthorales</taxon>
        <taxon>Entomophthoraceae</taxon>
        <taxon>Entomophthora</taxon>
    </lineage>
</organism>
<gene>
    <name evidence="1" type="ORF">DSO57_1021252</name>
</gene>
<proteinExistence type="predicted"/>
<name>A0ACC2UNV5_9FUNG</name>
<reference evidence="1" key="1">
    <citation type="submission" date="2022-04" db="EMBL/GenBank/DDBJ databases">
        <title>Genome of the entomopathogenic fungus Entomophthora muscae.</title>
        <authorList>
            <person name="Elya C."/>
            <person name="Lovett B.R."/>
            <person name="Lee E."/>
            <person name="Macias A.M."/>
            <person name="Hajek A.E."/>
            <person name="De Bivort B.L."/>
            <person name="Kasson M.T."/>
            <person name="De Fine Licht H.H."/>
            <person name="Stajich J.E."/>
        </authorList>
    </citation>
    <scope>NUCLEOTIDE SEQUENCE</scope>
    <source>
        <strain evidence="1">Berkeley</strain>
    </source>
</reference>
<dbReference type="Proteomes" id="UP001165960">
    <property type="component" value="Unassembled WGS sequence"/>
</dbReference>
<comment type="caution">
    <text evidence="1">The sequence shown here is derived from an EMBL/GenBank/DDBJ whole genome shotgun (WGS) entry which is preliminary data.</text>
</comment>